<dbReference type="RefSeq" id="WP_075248409.1">
    <property type="nucleotide sequence ID" value="NZ_MSGO01000007.1"/>
</dbReference>
<dbReference type="InterPro" id="IPR037883">
    <property type="entry name" value="Knr4/Smi1-like_sf"/>
</dbReference>
<organism evidence="1 2">
    <name type="scientific">Actinomyces oris</name>
    <dbReference type="NCBI Taxonomy" id="544580"/>
    <lineage>
        <taxon>Bacteria</taxon>
        <taxon>Bacillati</taxon>
        <taxon>Actinomycetota</taxon>
        <taxon>Actinomycetes</taxon>
        <taxon>Actinomycetales</taxon>
        <taxon>Actinomycetaceae</taxon>
        <taxon>Actinomyces</taxon>
    </lineage>
</organism>
<evidence type="ECO:0000313" key="1">
    <source>
        <dbReference type="EMBL" id="OLL15676.1"/>
    </source>
</evidence>
<comment type="caution">
    <text evidence="1">The sequence shown here is derived from an EMBL/GenBank/DDBJ whole genome shotgun (WGS) entry which is preliminary data.</text>
</comment>
<dbReference type="EMBL" id="MSGO01000007">
    <property type="protein sequence ID" value="OLL15676.1"/>
    <property type="molecule type" value="Genomic_DNA"/>
</dbReference>
<dbReference type="Proteomes" id="UP000185736">
    <property type="component" value="Unassembled WGS sequence"/>
</dbReference>
<dbReference type="SUPFAM" id="SSF160631">
    <property type="entry name" value="SMI1/KNR4-like"/>
    <property type="match status" value="1"/>
</dbReference>
<name>A0A1Q8I3J3_9ACTO</name>
<dbReference type="AlphaFoldDB" id="A0A1Q8I3J3"/>
<evidence type="ECO:0000313" key="2">
    <source>
        <dbReference type="Proteomes" id="UP000185736"/>
    </source>
</evidence>
<evidence type="ECO:0008006" key="3">
    <source>
        <dbReference type="Google" id="ProtNLM"/>
    </source>
</evidence>
<reference evidence="1 2" key="1">
    <citation type="submission" date="2016-12" db="EMBL/GenBank/DDBJ databases">
        <title>Genomic comparison of strains in the 'Actinomyces naeslundii' group.</title>
        <authorList>
            <person name="Mughal S.R."/>
            <person name="Do T."/>
            <person name="Gilbert S.C."/>
            <person name="Witherden E.A."/>
            <person name="Didelot X."/>
            <person name="Beighton D."/>
        </authorList>
    </citation>
    <scope>NUCLEOTIDE SEQUENCE [LARGE SCALE GENOMIC DNA]</scope>
    <source>
        <strain evidence="1 2">S64C</strain>
    </source>
</reference>
<protein>
    <recommendedName>
        <fullName evidence="3">SMI1/KNR4 family protein</fullName>
    </recommendedName>
</protein>
<accession>A0A1Q8I3J3</accession>
<proteinExistence type="predicted"/>
<gene>
    <name evidence="1" type="ORF">BKH32_01960</name>
</gene>
<sequence>MTDNSFDSGTPAFDVVLAQTIARHFRGATAEAIDDVQTVRLGEGLPIIECFIDEIQDHEPYGAFLFLQISGGAFGSRRVLVTASGYGSSQLASVATAGCNWACAFGPVLLTGIGRPDLIDSDNPDVEQFEATVGGRRYRVATGHLDRSMNMPIEEVEAYRRRLGGPRALTDRVLASPLIPATRSDEPMALGCYAAIGPHSITELKLAGADWPAGRSILDAIPPEPGGHRMLREWSVLTPLEPAPPLTRDGLQHTLNLIAAASYNPSSEAGWLGSRHHGMRLGPPNLPVGLSLPEDLRWFLSTIAGSGAGPGYGLDIYPADDGGIHLADAGCGAEWRMSPYDGSVWLDSRACDDGFTRVAPSFISWYEAWLDHAIRGGGAFAQWSYQVDAAYKMLEQSAAEYGVERLPETVTRVKIQTPAKAFGPCHSCQLTYSRCGVPESVFVTAPSPAP</sequence>